<feature type="signal peptide" evidence="3">
    <location>
        <begin position="1"/>
        <end position="30"/>
    </location>
</feature>
<evidence type="ECO:0000256" key="2">
    <source>
        <dbReference type="ARBA" id="ARBA00022729"/>
    </source>
</evidence>
<dbReference type="OrthoDB" id="8893436at2"/>
<dbReference type="PROSITE" id="PS51318">
    <property type="entry name" value="TAT"/>
    <property type="match status" value="1"/>
</dbReference>
<dbReference type="CDD" id="cd06326">
    <property type="entry name" value="PBP1_ABC_ligand_binding-like"/>
    <property type="match status" value="1"/>
</dbReference>
<evidence type="ECO:0000313" key="5">
    <source>
        <dbReference type="EMBL" id="RIX79880.1"/>
    </source>
</evidence>
<dbReference type="PANTHER" id="PTHR47235">
    <property type="entry name" value="BLR6548 PROTEIN"/>
    <property type="match status" value="1"/>
</dbReference>
<organism evidence="5 6">
    <name type="scientific">Acidovorax cavernicola</name>
    <dbReference type="NCBI Taxonomy" id="1675792"/>
    <lineage>
        <taxon>Bacteria</taxon>
        <taxon>Pseudomonadati</taxon>
        <taxon>Pseudomonadota</taxon>
        <taxon>Betaproteobacteria</taxon>
        <taxon>Burkholderiales</taxon>
        <taxon>Comamonadaceae</taxon>
        <taxon>Acidovorax</taxon>
    </lineage>
</organism>
<sequence>MHRRRFLAASAATTAGLGPLSPLLSSSAMAAENGVSDGEIVLGHTGILSGPLGAPIKVVMAGAGLAFDALNAQGGLSGRKVRLVSLDDELKPEKAVANYEKLLAEHRAFAFFGCVGSGTTAAAAKVLNQSGAPMVGGYAVSDSAREKAGGAGYFVRATFAREAQALVQHLTTIGVSRIAVAYLDNPGGAEVARLVEAALDALKLKPVAAVPVKGDGTTNEAAGKALADSQAQAVLMYLGGGIGGEVMKSAWTAGGRQMFYGMSIVPGDVTAKLVGDRTSGLAISQIVPYPWSEVDATAREYRQLAERAKVDIGYLSYEGYVNALVMIEALRRTGRDLTRARLHATLKAMKLRIGNMEIDFTGASNTGSRFIEMVRVTKEGRFLR</sequence>
<dbReference type="EMBL" id="QXMN01000014">
    <property type="protein sequence ID" value="RIX79880.1"/>
    <property type="molecule type" value="Genomic_DNA"/>
</dbReference>
<proteinExistence type="inferred from homology"/>
<feature type="chain" id="PRO_5040738074" evidence="3">
    <location>
        <begin position="31"/>
        <end position="384"/>
    </location>
</feature>
<evidence type="ECO:0000313" key="6">
    <source>
        <dbReference type="Proteomes" id="UP000265619"/>
    </source>
</evidence>
<dbReference type="PANTHER" id="PTHR47235:SF1">
    <property type="entry name" value="BLR6548 PROTEIN"/>
    <property type="match status" value="1"/>
</dbReference>
<evidence type="ECO:0000256" key="3">
    <source>
        <dbReference type="SAM" id="SignalP"/>
    </source>
</evidence>
<dbReference type="NCBIfam" id="TIGR01409">
    <property type="entry name" value="TAT_signal_seq"/>
    <property type="match status" value="1"/>
</dbReference>
<reference evidence="5 6" key="1">
    <citation type="submission" date="2018-09" db="EMBL/GenBank/DDBJ databases">
        <title>Acidovorax cavernicola nov. sp. isolated from Gruta de las Maravillas (Aracena, Spain).</title>
        <authorList>
            <person name="Jurado V."/>
            <person name="Gutierrez-Patricio S."/>
            <person name="Gonzalez-Pimentel J.L."/>
            <person name="Miller A.Z."/>
            <person name="Laiz L."/>
            <person name="Saiz-Jimenez C."/>
        </authorList>
    </citation>
    <scope>NUCLEOTIDE SEQUENCE [LARGE SCALE GENOMIC DNA]</scope>
    <source>
        <strain evidence="5 6">1011MAR4D40.2</strain>
    </source>
</reference>
<dbReference type="InterPro" id="IPR028082">
    <property type="entry name" value="Peripla_BP_I"/>
</dbReference>
<dbReference type="Proteomes" id="UP000265619">
    <property type="component" value="Unassembled WGS sequence"/>
</dbReference>
<dbReference type="SUPFAM" id="SSF53822">
    <property type="entry name" value="Periplasmic binding protein-like I"/>
    <property type="match status" value="1"/>
</dbReference>
<accession>A0A9X8D5M0</accession>
<keyword evidence="6" id="KW-1185">Reference proteome</keyword>
<protein>
    <submittedName>
        <fullName evidence="5">Twin-arginine translocation signal domain-containing protein</fullName>
    </submittedName>
</protein>
<dbReference type="RefSeq" id="WP_119554023.1">
    <property type="nucleotide sequence ID" value="NZ_QXMN01000014.1"/>
</dbReference>
<dbReference type="AlphaFoldDB" id="A0A9X8D5M0"/>
<comment type="similarity">
    <text evidence="1">Belongs to the leucine-binding protein family.</text>
</comment>
<dbReference type="InterPro" id="IPR006311">
    <property type="entry name" value="TAT_signal"/>
</dbReference>
<comment type="caution">
    <text evidence="5">The sequence shown here is derived from an EMBL/GenBank/DDBJ whole genome shotgun (WGS) entry which is preliminary data.</text>
</comment>
<dbReference type="Pfam" id="PF13458">
    <property type="entry name" value="Peripla_BP_6"/>
    <property type="match status" value="1"/>
</dbReference>
<dbReference type="InterPro" id="IPR028081">
    <property type="entry name" value="Leu-bd"/>
</dbReference>
<gene>
    <name evidence="5" type="ORF">D3H34_13565</name>
</gene>
<dbReference type="Gene3D" id="3.40.50.2300">
    <property type="match status" value="2"/>
</dbReference>
<evidence type="ECO:0000256" key="1">
    <source>
        <dbReference type="ARBA" id="ARBA00010062"/>
    </source>
</evidence>
<evidence type="ECO:0000259" key="4">
    <source>
        <dbReference type="Pfam" id="PF13458"/>
    </source>
</evidence>
<keyword evidence="2 3" id="KW-0732">Signal</keyword>
<dbReference type="InterPro" id="IPR019546">
    <property type="entry name" value="TAT_signal_bac_arc"/>
</dbReference>
<name>A0A9X8D5M0_9BURK</name>
<feature type="domain" description="Leucine-binding protein" evidence="4">
    <location>
        <begin position="40"/>
        <end position="380"/>
    </location>
</feature>